<dbReference type="InterPro" id="IPR029063">
    <property type="entry name" value="SAM-dependent_MTases_sf"/>
</dbReference>
<dbReference type="Pfam" id="PF04672">
    <property type="entry name" value="Methyltransf_19"/>
    <property type="match status" value="1"/>
</dbReference>
<organism evidence="1 2">
    <name type="scientific">Amycolatopsis lexingtonensis</name>
    <dbReference type="NCBI Taxonomy" id="218822"/>
    <lineage>
        <taxon>Bacteria</taxon>
        <taxon>Bacillati</taxon>
        <taxon>Actinomycetota</taxon>
        <taxon>Actinomycetes</taxon>
        <taxon>Pseudonocardiales</taxon>
        <taxon>Pseudonocardiaceae</taxon>
        <taxon>Amycolatopsis</taxon>
    </lineage>
</organism>
<dbReference type="PIRSF" id="PIRSF017393">
    <property type="entry name" value="MTase_SAV2177"/>
    <property type="match status" value="1"/>
</dbReference>
<dbReference type="Gene3D" id="3.40.50.150">
    <property type="entry name" value="Vaccinia Virus protein VP39"/>
    <property type="match status" value="1"/>
</dbReference>
<dbReference type="GO" id="GO:0032259">
    <property type="term" value="P:methylation"/>
    <property type="evidence" value="ECO:0007669"/>
    <property type="project" value="UniProtKB-KW"/>
</dbReference>
<keyword evidence="1" id="KW-0489">Methyltransferase</keyword>
<dbReference type="RefSeq" id="WP_086858083.1">
    <property type="nucleotide sequence ID" value="NZ_JADBEG010000001.1"/>
</dbReference>
<evidence type="ECO:0000313" key="2">
    <source>
        <dbReference type="Proteomes" id="UP000631670"/>
    </source>
</evidence>
<gene>
    <name evidence="1" type="ORF">H4696_008324</name>
</gene>
<keyword evidence="2" id="KW-1185">Reference proteome</keyword>
<reference evidence="1 2" key="1">
    <citation type="submission" date="2020-10" db="EMBL/GenBank/DDBJ databases">
        <title>Sequencing the genomes of 1000 actinobacteria strains.</title>
        <authorList>
            <person name="Klenk H.-P."/>
        </authorList>
    </citation>
    <scope>NUCLEOTIDE SEQUENCE [LARGE SCALE GENOMIC DNA]</scope>
    <source>
        <strain evidence="1 2">DSM 44653</strain>
    </source>
</reference>
<protein>
    <submittedName>
        <fullName evidence="1">SAM-dependent methyltransferase</fullName>
    </submittedName>
</protein>
<dbReference type="GO" id="GO:0008168">
    <property type="term" value="F:methyltransferase activity"/>
    <property type="evidence" value="ECO:0007669"/>
    <property type="project" value="UniProtKB-KW"/>
</dbReference>
<dbReference type="InterPro" id="IPR006764">
    <property type="entry name" value="SAM_dep_MeTrfase_SAV2177_type"/>
</dbReference>
<dbReference type="Proteomes" id="UP000631670">
    <property type="component" value="Unassembled WGS sequence"/>
</dbReference>
<proteinExistence type="predicted"/>
<dbReference type="EMBL" id="JADBEG010000001">
    <property type="protein sequence ID" value="MBE1501224.1"/>
    <property type="molecule type" value="Genomic_DNA"/>
</dbReference>
<name>A0ABR9IDH8_9PSEU</name>
<dbReference type="SUPFAM" id="SSF53335">
    <property type="entry name" value="S-adenosyl-L-methionine-dependent methyltransferases"/>
    <property type="match status" value="1"/>
</dbReference>
<sequence length="278" mass="30544">MSEDEHARRGIDLERPNAARVYDYMIGGKLNYAVDRMFADRILEVLPNARHMALTNRAWLRRAARFGAEQGIRQFLDIGSGMPTVGHVHEVVQAVDPASRVVYVDNEPIAVAHSEIVLEDNDNAVMVQADAEYAEQVLEYPTTEAMLDFGEPVMVIMAAFVHFIPDSRDPASLIGRYAEVLAPGSYLALSSGTWEGQGEETRQSVSLYEKSGTPLTLRSSDELSALVKGFEILPPGVVFTPEWRPDEPLEDPPARSGGLALVARKIEAARPGYSHGTP</sequence>
<keyword evidence="1" id="KW-0808">Transferase</keyword>
<accession>A0ABR9IDH8</accession>
<comment type="caution">
    <text evidence="1">The sequence shown here is derived from an EMBL/GenBank/DDBJ whole genome shotgun (WGS) entry which is preliminary data.</text>
</comment>
<evidence type="ECO:0000313" key="1">
    <source>
        <dbReference type="EMBL" id="MBE1501224.1"/>
    </source>
</evidence>